<feature type="transmembrane region" description="Helical" evidence="1">
    <location>
        <begin position="115"/>
        <end position="133"/>
    </location>
</feature>
<feature type="transmembrane region" description="Helical" evidence="1">
    <location>
        <begin position="15"/>
        <end position="37"/>
    </location>
</feature>
<evidence type="ECO:0000256" key="1">
    <source>
        <dbReference type="SAM" id="Phobius"/>
    </source>
</evidence>
<feature type="transmembrane region" description="Helical" evidence="1">
    <location>
        <begin position="49"/>
        <end position="68"/>
    </location>
</feature>
<dbReference type="OrthoDB" id="9792840at2"/>
<reference evidence="3 4" key="1">
    <citation type="submission" date="2017-05" db="EMBL/GenBank/DDBJ databases">
        <authorList>
            <person name="Varghese N."/>
            <person name="Submissions S."/>
        </authorList>
    </citation>
    <scope>NUCLEOTIDE SEQUENCE [LARGE SCALE GENOMIC DNA]</scope>
    <source>
        <strain evidence="3 4">DSM 21985</strain>
    </source>
</reference>
<name>A0A521CXC8_9BACT</name>
<dbReference type="Gene3D" id="2.60.120.560">
    <property type="entry name" value="Exo-inulinase, domain 1"/>
    <property type="match status" value="1"/>
</dbReference>
<proteinExistence type="predicted"/>
<dbReference type="Proteomes" id="UP000317557">
    <property type="component" value="Unassembled WGS sequence"/>
</dbReference>
<organism evidence="3 4">
    <name type="scientific">Gracilimonas mengyeensis</name>
    <dbReference type="NCBI Taxonomy" id="1302730"/>
    <lineage>
        <taxon>Bacteria</taxon>
        <taxon>Pseudomonadati</taxon>
        <taxon>Balneolota</taxon>
        <taxon>Balneolia</taxon>
        <taxon>Balneolales</taxon>
        <taxon>Balneolaceae</taxon>
        <taxon>Gracilimonas</taxon>
    </lineage>
</organism>
<keyword evidence="1" id="KW-0472">Membrane</keyword>
<keyword evidence="1" id="KW-0812">Transmembrane</keyword>
<evidence type="ECO:0000259" key="2">
    <source>
        <dbReference type="Pfam" id="PF09990"/>
    </source>
</evidence>
<dbReference type="EMBL" id="FXTP01000006">
    <property type="protein sequence ID" value="SMO64078.1"/>
    <property type="molecule type" value="Genomic_DNA"/>
</dbReference>
<keyword evidence="1" id="KW-1133">Transmembrane helix</keyword>
<accession>A0A521CXC8</accession>
<evidence type="ECO:0000313" key="4">
    <source>
        <dbReference type="Proteomes" id="UP000317557"/>
    </source>
</evidence>
<feature type="transmembrane region" description="Helical" evidence="1">
    <location>
        <begin position="88"/>
        <end position="106"/>
    </location>
</feature>
<gene>
    <name evidence="3" type="ORF">SAMN06265219_106210</name>
</gene>
<dbReference type="RefSeq" id="WP_142454231.1">
    <property type="nucleotide sequence ID" value="NZ_FXTP01000006.1"/>
</dbReference>
<evidence type="ECO:0000313" key="3">
    <source>
        <dbReference type="EMBL" id="SMO64078.1"/>
    </source>
</evidence>
<dbReference type="AlphaFoldDB" id="A0A521CXC8"/>
<dbReference type="InterPro" id="IPR019251">
    <property type="entry name" value="DUF2231_TM"/>
</dbReference>
<protein>
    <submittedName>
        <fullName evidence="3">Uncharacterized membrane protein</fullName>
    </submittedName>
</protein>
<feature type="domain" description="DUF2231" evidence="2">
    <location>
        <begin position="11"/>
        <end position="150"/>
    </location>
</feature>
<keyword evidence="4" id="KW-1185">Reference proteome</keyword>
<dbReference type="Pfam" id="PF09990">
    <property type="entry name" value="DUF2231"/>
    <property type="match status" value="1"/>
</dbReference>
<sequence length="355" mass="39383">MEFLLPEWAPNIHPMLVHFPIALLLIAAVGSLASFFVPDKWWDEQKNTVLYVLGALSAIVVYYTGQAAADSVFLEAGAQSVLSEHAGWAEYTLWFFVLYAILRGVFHWFGLMKKISFKIVAFITVLPGLFMLYETAEYGGKMVFGYGVGTGQLVQQDTESAPAADSLKGASSSFIQKENGWNWDITERSVGDLIANFRWIEGSVQGLNPQIVSGEESFLRLNASGETSFFVTNSDYQNVQIDYYLNLDDFSGEIELVHHVQDARNYDFVSLNSDGTIRQGRMQNGETTIFEEGTFDPEGRLFVRVVADGTHFRGYVNREMKVHGHGDAPQSGAAGMKLNGNGAVLISQIELTQLN</sequence>